<gene>
    <name evidence="1" type="ORF">TKK_010846</name>
</gene>
<dbReference type="CDD" id="cd09272">
    <property type="entry name" value="RNase_HI_RT_Ty1"/>
    <property type="match status" value="1"/>
</dbReference>
<protein>
    <recommendedName>
        <fullName evidence="3">Reverse transcriptase Ty1/copia-type domain-containing protein</fullName>
    </recommendedName>
</protein>
<sequence>MAGVTRPDIAYAVNLLSRRQVAPTVGDFQEVKRILRYLRGTTNEGLVYRANESDMEVFTDSNCESSKATSGYVIRIFGDTVAWRSKKQSVVNTSTCGAEYYATSEACQEIISLDKALRDIAGRTFYPVTVRCDNRSAKSCIEMEGSHKLKCFDVPTHEIQSVIEERARTGIKVPMSMTHGDFIKQCVKENRVKVTWVASKDNLADIMTKPLPSPTHKALKIKINNKENTDT</sequence>
<dbReference type="InterPro" id="IPR036397">
    <property type="entry name" value="RNaseH_sf"/>
</dbReference>
<reference evidence="1 2" key="1">
    <citation type="journal article" date="2024" name="bioRxiv">
        <title>A reference genome for Trichogramma kaykai: A tiny desert-dwelling parasitoid wasp with competing sex-ratio distorters.</title>
        <authorList>
            <person name="Culotta J."/>
            <person name="Lindsey A.R."/>
        </authorList>
    </citation>
    <scope>NUCLEOTIDE SEQUENCE [LARGE SCALE GENOMIC DNA]</scope>
    <source>
        <strain evidence="1 2">KSX58</strain>
    </source>
</reference>
<dbReference type="PANTHER" id="PTHR11439">
    <property type="entry name" value="GAG-POL-RELATED RETROTRANSPOSON"/>
    <property type="match status" value="1"/>
</dbReference>
<name>A0ABD2WQ08_9HYME</name>
<organism evidence="1 2">
    <name type="scientific">Trichogramma kaykai</name>
    <dbReference type="NCBI Taxonomy" id="54128"/>
    <lineage>
        <taxon>Eukaryota</taxon>
        <taxon>Metazoa</taxon>
        <taxon>Ecdysozoa</taxon>
        <taxon>Arthropoda</taxon>
        <taxon>Hexapoda</taxon>
        <taxon>Insecta</taxon>
        <taxon>Pterygota</taxon>
        <taxon>Neoptera</taxon>
        <taxon>Endopterygota</taxon>
        <taxon>Hymenoptera</taxon>
        <taxon>Apocrita</taxon>
        <taxon>Proctotrupomorpha</taxon>
        <taxon>Chalcidoidea</taxon>
        <taxon>Trichogrammatidae</taxon>
        <taxon>Trichogramma</taxon>
    </lineage>
</organism>
<dbReference type="AlphaFoldDB" id="A0ABD2WQ08"/>
<keyword evidence="2" id="KW-1185">Reference proteome</keyword>
<accession>A0ABD2WQ08</accession>
<evidence type="ECO:0000313" key="1">
    <source>
        <dbReference type="EMBL" id="KAL3395020.1"/>
    </source>
</evidence>
<dbReference type="Gene3D" id="3.30.420.10">
    <property type="entry name" value="Ribonuclease H-like superfamily/Ribonuclease H"/>
    <property type="match status" value="1"/>
</dbReference>
<comment type="caution">
    <text evidence="1">The sequence shown here is derived from an EMBL/GenBank/DDBJ whole genome shotgun (WGS) entry which is preliminary data.</text>
</comment>
<dbReference type="Proteomes" id="UP001627154">
    <property type="component" value="Unassembled WGS sequence"/>
</dbReference>
<dbReference type="EMBL" id="JBJJXI010000086">
    <property type="protein sequence ID" value="KAL3395020.1"/>
    <property type="molecule type" value="Genomic_DNA"/>
</dbReference>
<proteinExistence type="predicted"/>
<evidence type="ECO:0008006" key="3">
    <source>
        <dbReference type="Google" id="ProtNLM"/>
    </source>
</evidence>
<evidence type="ECO:0000313" key="2">
    <source>
        <dbReference type="Proteomes" id="UP001627154"/>
    </source>
</evidence>
<dbReference type="PANTHER" id="PTHR11439:SF467">
    <property type="entry name" value="INTEGRASE CATALYTIC DOMAIN-CONTAINING PROTEIN"/>
    <property type="match status" value="1"/>
</dbReference>